<dbReference type="EMBL" id="CP108253">
    <property type="protein sequence ID" value="WTU45038.1"/>
    <property type="molecule type" value="Genomic_DNA"/>
</dbReference>
<dbReference type="AlphaFoldDB" id="A0AAU2HCT4"/>
<dbReference type="Pfam" id="PF02763">
    <property type="entry name" value="Diphtheria_C"/>
    <property type="match status" value="1"/>
</dbReference>
<dbReference type="InterPro" id="IPR000512">
    <property type="entry name" value="Diphtheria_toxin"/>
</dbReference>
<dbReference type="GO" id="GO:0090729">
    <property type="term" value="F:toxin activity"/>
    <property type="evidence" value="ECO:0007669"/>
    <property type="project" value="InterPro"/>
</dbReference>
<evidence type="ECO:0000313" key="3">
    <source>
        <dbReference type="EMBL" id="WTU45038.1"/>
    </source>
</evidence>
<name>A0AAU2HCT4_9ACTN</name>
<dbReference type="Gene3D" id="3.90.175.10">
    <property type="entry name" value="Diphtheria Toxin, domain 1"/>
    <property type="match status" value="1"/>
</dbReference>
<feature type="chain" id="PRO_5043345383" description="Diphtheria toxin catalytic domain-containing protein" evidence="1">
    <location>
        <begin position="35"/>
        <end position="523"/>
    </location>
</feature>
<proteinExistence type="predicted"/>
<sequence length="523" mass="55287">MSHLTRRRSWLVRAGTLTAVVAVTAGSGAQLALAAPLPTAAEIIREPKPGLTGYHGVKPGDLEKILAGIKRPEGDAGNHIADWKGFYIAETVNHAAGYAIKGKRAGGIVKVTLPVDITIATVNIKKNPGELTDDFKARQVKRIKDEFGIPADAPMMDSLAKDRIVLKLPEESEFGGFEYVVPWKLAERGTATKEREFAPRNEGVDEAYALSNAAPAVAAEGCAPPTARAKRSASRCADLDWETVRDEAKKTVGEVVQDTEHLASLPERTLQGLSKAEAHTVAVRTQAKLGTMSGVRTAAEAAGVAAWAYGMGVAFTDQRATTLDKVAATTAIVPGVGNALGIADGIEHHDPEAVAANAVALAALVAAQAVPVVGELVDTALLAEQIVDVVIDIYQRTAATPRPATPLPSGALPLLPPAKPSLDCSVLALDMDIVWDTTVSVPDKTQLVIKERGGKEFTYPASAGKAPGWLIAKGIGQDRTFDVFYRVTNDQGKTLESSRRAVVKQTVKDAGFYCTATVSQESW</sequence>
<dbReference type="PROSITE" id="PS51318">
    <property type="entry name" value="TAT"/>
    <property type="match status" value="1"/>
</dbReference>
<dbReference type="InterPro" id="IPR022406">
    <property type="entry name" value="Diphtheria_toxin_catalytic_dom"/>
</dbReference>
<dbReference type="InterPro" id="IPR036801">
    <property type="entry name" value="Diphtheria_tox_transloc_sf"/>
</dbReference>
<protein>
    <recommendedName>
        <fullName evidence="2">Diphtheria toxin catalytic domain-containing protein</fullName>
    </recommendedName>
</protein>
<dbReference type="GO" id="GO:0047286">
    <property type="term" value="F:NAD+-diphthamide ADP-ribosyltransferase activity"/>
    <property type="evidence" value="ECO:0007669"/>
    <property type="project" value="InterPro"/>
</dbReference>
<dbReference type="Gene3D" id="1.10.490.40">
    <property type="entry name" value="Diphtheria toxin, translocation domain"/>
    <property type="match status" value="1"/>
</dbReference>
<evidence type="ECO:0000256" key="1">
    <source>
        <dbReference type="SAM" id="SignalP"/>
    </source>
</evidence>
<evidence type="ECO:0000259" key="2">
    <source>
        <dbReference type="Pfam" id="PF02763"/>
    </source>
</evidence>
<keyword evidence="1" id="KW-0732">Signal</keyword>
<feature type="domain" description="Diphtheria toxin catalytic" evidence="2">
    <location>
        <begin position="52"/>
        <end position="201"/>
    </location>
</feature>
<dbReference type="SUPFAM" id="SSF56845">
    <property type="entry name" value="Diphtheria toxin, middle domain"/>
    <property type="match status" value="1"/>
</dbReference>
<dbReference type="Pfam" id="PF02764">
    <property type="entry name" value="Diphtheria_T"/>
    <property type="match status" value="1"/>
</dbReference>
<dbReference type="InterPro" id="IPR006311">
    <property type="entry name" value="TAT_signal"/>
</dbReference>
<gene>
    <name evidence="3" type="ORF">OHV25_38465</name>
</gene>
<dbReference type="PRINTS" id="PR00769">
    <property type="entry name" value="DPTHRIATOXIN"/>
</dbReference>
<accession>A0AAU2HCT4</accession>
<dbReference type="SUPFAM" id="SSF56399">
    <property type="entry name" value="ADP-ribosylation"/>
    <property type="match status" value="1"/>
</dbReference>
<feature type="signal peptide" evidence="1">
    <location>
        <begin position="1"/>
        <end position="34"/>
    </location>
</feature>
<reference evidence="3" key="1">
    <citation type="submission" date="2022-10" db="EMBL/GenBank/DDBJ databases">
        <title>The complete genomes of actinobacterial strains from the NBC collection.</title>
        <authorList>
            <person name="Joergensen T.S."/>
            <person name="Alvarez Arevalo M."/>
            <person name="Sterndorff E.B."/>
            <person name="Faurdal D."/>
            <person name="Vuksanovic O."/>
            <person name="Mourched A.-S."/>
            <person name="Charusanti P."/>
            <person name="Shaw S."/>
            <person name="Blin K."/>
            <person name="Weber T."/>
        </authorList>
    </citation>
    <scope>NUCLEOTIDE SEQUENCE</scope>
    <source>
        <strain evidence="3">NBC_00060</strain>
    </source>
</reference>
<organism evidence="3">
    <name type="scientific">Streptomyces sp. NBC_00060</name>
    <dbReference type="NCBI Taxonomy" id="2975636"/>
    <lineage>
        <taxon>Bacteria</taxon>
        <taxon>Bacillati</taxon>
        <taxon>Actinomycetota</taxon>
        <taxon>Actinomycetes</taxon>
        <taxon>Kitasatosporales</taxon>
        <taxon>Streptomycetaceae</taxon>
        <taxon>Streptomyces</taxon>
    </lineage>
</organism>
<dbReference type="GO" id="GO:0005615">
    <property type="term" value="C:extracellular space"/>
    <property type="evidence" value="ECO:0007669"/>
    <property type="project" value="InterPro"/>
</dbReference>